<dbReference type="EMBL" id="LJIG01009550">
    <property type="protein sequence ID" value="KRT82855.1"/>
    <property type="molecule type" value="Genomic_DNA"/>
</dbReference>
<dbReference type="SMART" id="SM00222">
    <property type="entry name" value="Sec7"/>
    <property type="match status" value="1"/>
</dbReference>
<gene>
    <name evidence="3" type="ORF">AMK59_4762</name>
</gene>
<dbReference type="InterPro" id="IPR035999">
    <property type="entry name" value="Sec7_dom_sf"/>
</dbReference>
<organism evidence="3 4">
    <name type="scientific">Oryctes borbonicus</name>
    <dbReference type="NCBI Taxonomy" id="1629725"/>
    <lineage>
        <taxon>Eukaryota</taxon>
        <taxon>Metazoa</taxon>
        <taxon>Ecdysozoa</taxon>
        <taxon>Arthropoda</taxon>
        <taxon>Hexapoda</taxon>
        <taxon>Insecta</taxon>
        <taxon>Pterygota</taxon>
        <taxon>Neoptera</taxon>
        <taxon>Endopterygota</taxon>
        <taxon>Coleoptera</taxon>
        <taxon>Polyphaga</taxon>
        <taxon>Scarabaeiformia</taxon>
        <taxon>Scarabaeidae</taxon>
        <taxon>Dynastinae</taxon>
        <taxon>Oryctes</taxon>
    </lineage>
</organism>
<feature type="non-terminal residue" evidence="3">
    <location>
        <position position="446"/>
    </location>
</feature>
<evidence type="ECO:0000313" key="3">
    <source>
        <dbReference type="EMBL" id="KRT82855.1"/>
    </source>
</evidence>
<dbReference type="GO" id="GO:0032012">
    <property type="term" value="P:regulation of ARF protein signal transduction"/>
    <property type="evidence" value="ECO:0007669"/>
    <property type="project" value="InterPro"/>
</dbReference>
<keyword evidence="4" id="KW-1185">Reference proteome</keyword>
<evidence type="ECO:0000313" key="4">
    <source>
        <dbReference type="Proteomes" id="UP000051574"/>
    </source>
</evidence>
<comment type="caution">
    <text evidence="3">The sequence shown here is derived from an EMBL/GenBank/DDBJ whole genome shotgun (WGS) entry which is preliminary data.</text>
</comment>
<dbReference type="Gene3D" id="1.10.1000.11">
    <property type="entry name" value="Arf Nucleotide-binding Site Opener,domain 2"/>
    <property type="match status" value="1"/>
</dbReference>
<dbReference type="Pfam" id="PF01369">
    <property type="entry name" value="Sec7"/>
    <property type="match status" value="1"/>
</dbReference>
<feature type="region of interest" description="Disordered" evidence="1">
    <location>
        <begin position="86"/>
        <end position="125"/>
    </location>
</feature>
<dbReference type="InterPro" id="IPR023394">
    <property type="entry name" value="Sec7_C_sf"/>
</dbReference>
<protein>
    <recommendedName>
        <fullName evidence="2">SEC7 domain-containing protein</fullName>
    </recommendedName>
</protein>
<reference evidence="3 4" key="1">
    <citation type="submission" date="2015-09" db="EMBL/GenBank/DDBJ databases">
        <title>Draft genome of the scarab beetle Oryctes borbonicus.</title>
        <authorList>
            <person name="Meyer J.M."/>
            <person name="Markov G.V."/>
            <person name="Baskaran P."/>
            <person name="Herrmann M."/>
            <person name="Sommer R.J."/>
            <person name="Roedelsperger C."/>
        </authorList>
    </citation>
    <scope>NUCLEOTIDE SEQUENCE [LARGE SCALE GENOMIC DNA]</scope>
    <source>
        <strain evidence="3">OB123</strain>
        <tissue evidence="3">Whole animal</tissue>
    </source>
</reference>
<dbReference type="AlphaFoldDB" id="A0A0T6B7M9"/>
<name>A0A0T6B7M9_9SCAR</name>
<dbReference type="Proteomes" id="UP000051574">
    <property type="component" value="Unassembled WGS sequence"/>
</dbReference>
<evidence type="ECO:0000256" key="1">
    <source>
        <dbReference type="SAM" id="MobiDB-lite"/>
    </source>
</evidence>
<dbReference type="SUPFAM" id="SSF48425">
    <property type="entry name" value="Sec7 domain"/>
    <property type="match status" value="1"/>
</dbReference>
<proteinExistence type="predicted"/>
<dbReference type="OrthoDB" id="6756240at2759"/>
<accession>A0A0T6B7M9</accession>
<dbReference type="GO" id="GO:0005085">
    <property type="term" value="F:guanyl-nucleotide exchange factor activity"/>
    <property type="evidence" value="ECO:0007669"/>
    <property type="project" value="InterPro"/>
</dbReference>
<evidence type="ECO:0000259" key="2">
    <source>
        <dbReference type="SMART" id="SM00222"/>
    </source>
</evidence>
<feature type="domain" description="SEC7" evidence="2">
    <location>
        <begin position="46"/>
        <end position="288"/>
    </location>
</feature>
<dbReference type="InterPro" id="IPR000904">
    <property type="entry name" value="Sec7_dom"/>
</dbReference>
<sequence>MDSIEESAQCNEPNIILASVECVGALLGSLEALCRGEGLTLEDAETANVRYPLLEQTDYTGPLTYQSLARLPKPYRDVVANLKYQSDSDSSGIDGGGQVDEGASDTDCSGATEGPEEYGSQSEDSIMDDESFLTNQQLQKLHNLPKSLNLGRAGIEEYNTDMERHNARHFVKTLQNILLPNLLSLRSSIQIDDVLQEFASKCCQHNSAQNYEITTIMNADGIYLATYSALLLNLRLIQCGHYDETVKDSTIPLTETQFVDEVHGSGVLVYVSATWLCELYQNVLAKSLLEIAGYNPKTHPQPALINLLTDVGGFGSSQLLTDWQKLQKVHGIPDNSPEIEAGIKLSRRVLTCCWASVISVLGGALGEKPYQGTGTSAISRLVARRSRQRYKQRLRDDVITASLEGLHKAASLSNTLKLQARSSSILSLLSASSCKNQGAKLPASHA</sequence>